<dbReference type="GO" id="GO:0004674">
    <property type="term" value="F:protein serine/threonine kinase activity"/>
    <property type="evidence" value="ECO:0007669"/>
    <property type="project" value="UniProtKB-KW"/>
</dbReference>
<dbReference type="SUPFAM" id="SSF56112">
    <property type="entry name" value="Protein kinase-like (PK-like)"/>
    <property type="match status" value="1"/>
</dbReference>
<feature type="binding site" evidence="7">
    <location>
        <position position="46"/>
    </location>
    <ligand>
        <name>ATP</name>
        <dbReference type="ChEBI" id="CHEBI:30616"/>
    </ligand>
</feature>
<dbReference type="RefSeq" id="WP_181753365.1">
    <property type="nucleotide sequence ID" value="NZ_JACEOG010000001.1"/>
</dbReference>
<dbReference type="InterPro" id="IPR011009">
    <property type="entry name" value="Kinase-like_dom_sf"/>
</dbReference>
<evidence type="ECO:0000256" key="3">
    <source>
        <dbReference type="ARBA" id="ARBA00022679"/>
    </source>
</evidence>
<organism evidence="9 10">
    <name type="scientific">Aeromicrobium phoceense</name>
    <dbReference type="NCBI Taxonomy" id="2754045"/>
    <lineage>
        <taxon>Bacteria</taxon>
        <taxon>Bacillati</taxon>
        <taxon>Actinomycetota</taxon>
        <taxon>Actinomycetes</taxon>
        <taxon>Propionibacteriales</taxon>
        <taxon>Nocardioidaceae</taxon>
        <taxon>Aeromicrobium</taxon>
    </lineage>
</organism>
<dbReference type="SMART" id="SM00220">
    <property type="entry name" value="S_TKc"/>
    <property type="match status" value="1"/>
</dbReference>
<evidence type="ECO:0000313" key="10">
    <source>
        <dbReference type="Proteomes" id="UP000550354"/>
    </source>
</evidence>
<dbReference type="InterPro" id="IPR000719">
    <property type="entry name" value="Prot_kinase_dom"/>
</dbReference>
<keyword evidence="4 7" id="KW-0547">Nucleotide-binding</keyword>
<keyword evidence="2 9" id="KW-0723">Serine/threonine-protein kinase</keyword>
<dbReference type="Pfam" id="PF00069">
    <property type="entry name" value="Pkinase"/>
    <property type="match status" value="1"/>
</dbReference>
<accession>A0A838XK88</accession>
<evidence type="ECO:0000256" key="5">
    <source>
        <dbReference type="ARBA" id="ARBA00022777"/>
    </source>
</evidence>
<sequence>MNSVSTAVVGDLFAGRYLIEARLGDGAYGEVWRAKDRHRDQVVALKILSSTQPDDAWQEARRLTELESPNILRVSNADLAIDVPYIASALATRGTAADEMKPLGMAPARAVHLIRGTLRGLQLCHDRRILHRDVKPANIFIGGTGDAQLGDFGCAALMAPDDTGNPHGDPDIRALEVLKGGSCTRSSDIYSAGLSLYAMLTGSLPFSLAALGDFKALREAVTAGMPDVRDVAPHVSLGLAQVVRKATAPKPADRYGTVAEFSAALAKHATAHADIWRVEPSSAAHLDHVGHDRCWTAVRRHDAQMIYVCVDPSGRKWDVLVRRSSGRRANTLCRSGLNSSATTVHLRRIFDKLR</sequence>
<proteinExistence type="predicted"/>
<dbReference type="PROSITE" id="PS00108">
    <property type="entry name" value="PROTEIN_KINASE_ST"/>
    <property type="match status" value="1"/>
</dbReference>
<evidence type="ECO:0000256" key="2">
    <source>
        <dbReference type="ARBA" id="ARBA00022527"/>
    </source>
</evidence>
<dbReference type="EC" id="2.7.11.1" evidence="1"/>
<dbReference type="Gene3D" id="3.30.200.20">
    <property type="entry name" value="Phosphorylase Kinase, domain 1"/>
    <property type="match status" value="1"/>
</dbReference>
<evidence type="ECO:0000256" key="6">
    <source>
        <dbReference type="ARBA" id="ARBA00022840"/>
    </source>
</evidence>
<keyword evidence="3" id="KW-0808">Transferase</keyword>
<name>A0A838XK88_9ACTN</name>
<dbReference type="EMBL" id="JACEOG010000001">
    <property type="protein sequence ID" value="MBA4607363.1"/>
    <property type="molecule type" value="Genomic_DNA"/>
</dbReference>
<comment type="caution">
    <text evidence="9">The sequence shown here is derived from an EMBL/GenBank/DDBJ whole genome shotgun (WGS) entry which is preliminary data.</text>
</comment>
<evidence type="ECO:0000313" key="9">
    <source>
        <dbReference type="EMBL" id="MBA4607363.1"/>
    </source>
</evidence>
<dbReference type="PROSITE" id="PS00107">
    <property type="entry name" value="PROTEIN_KINASE_ATP"/>
    <property type="match status" value="1"/>
</dbReference>
<dbReference type="PROSITE" id="PS50011">
    <property type="entry name" value="PROTEIN_KINASE_DOM"/>
    <property type="match status" value="1"/>
</dbReference>
<dbReference type="GO" id="GO:0005524">
    <property type="term" value="F:ATP binding"/>
    <property type="evidence" value="ECO:0007669"/>
    <property type="project" value="UniProtKB-UniRule"/>
</dbReference>
<dbReference type="InterPro" id="IPR017441">
    <property type="entry name" value="Protein_kinase_ATP_BS"/>
</dbReference>
<evidence type="ECO:0000256" key="4">
    <source>
        <dbReference type="ARBA" id="ARBA00022741"/>
    </source>
</evidence>
<evidence type="ECO:0000256" key="1">
    <source>
        <dbReference type="ARBA" id="ARBA00012513"/>
    </source>
</evidence>
<dbReference type="PANTHER" id="PTHR43289">
    <property type="entry name" value="MITOGEN-ACTIVATED PROTEIN KINASE KINASE KINASE 20-RELATED"/>
    <property type="match status" value="1"/>
</dbReference>
<dbReference type="Gene3D" id="1.10.510.10">
    <property type="entry name" value="Transferase(Phosphotransferase) domain 1"/>
    <property type="match status" value="1"/>
</dbReference>
<gene>
    <name evidence="9" type="ORF">H1W00_02630</name>
</gene>
<keyword evidence="5 9" id="KW-0418">Kinase</keyword>
<evidence type="ECO:0000256" key="7">
    <source>
        <dbReference type="PROSITE-ProRule" id="PRU10141"/>
    </source>
</evidence>
<dbReference type="InterPro" id="IPR008271">
    <property type="entry name" value="Ser/Thr_kinase_AS"/>
</dbReference>
<dbReference type="AlphaFoldDB" id="A0A838XK88"/>
<dbReference type="CDD" id="cd14014">
    <property type="entry name" value="STKc_PknB_like"/>
    <property type="match status" value="1"/>
</dbReference>
<dbReference type="PANTHER" id="PTHR43289:SF6">
    <property type="entry name" value="SERINE_THREONINE-PROTEIN KINASE NEKL-3"/>
    <property type="match status" value="1"/>
</dbReference>
<keyword evidence="10" id="KW-1185">Reference proteome</keyword>
<reference evidence="9 10" key="1">
    <citation type="submission" date="2020-07" db="EMBL/GenBank/DDBJ databases">
        <title>Draft genome and description of Aeromicrobium phoceense strain Marseille-Q0843 isolated from healthy skin swab.</title>
        <authorList>
            <person name="Boxberger M."/>
            <person name="La Scola B."/>
        </authorList>
    </citation>
    <scope>NUCLEOTIDE SEQUENCE [LARGE SCALE GENOMIC DNA]</scope>
    <source>
        <strain evidence="9 10">Marseille-Q0843</strain>
    </source>
</reference>
<protein>
    <recommendedName>
        <fullName evidence="1">non-specific serine/threonine protein kinase</fullName>
        <ecNumber evidence="1">2.7.11.1</ecNumber>
    </recommendedName>
</protein>
<feature type="domain" description="Protein kinase" evidence="8">
    <location>
        <begin position="17"/>
        <end position="271"/>
    </location>
</feature>
<keyword evidence="6 7" id="KW-0067">ATP-binding</keyword>
<dbReference type="Proteomes" id="UP000550354">
    <property type="component" value="Unassembled WGS sequence"/>
</dbReference>
<evidence type="ECO:0000259" key="8">
    <source>
        <dbReference type="PROSITE" id="PS50011"/>
    </source>
</evidence>